<dbReference type="PANTHER" id="PTHR46836">
    <property type="entry name" value="AFADIN"/>
    <property type="match status" value="1"/>
</dbReference>
<dbReference type="AlphaFoldDB" id="A0AA38SDV0"/>
<dbReference type="EMBL" id="JARYMX010000007">
    <property type="protein sequence ID" value="KAJ9540538.1"/>
    <property type="molecule type" value="Genomic_DNA"/>
</dbReference>
<sequence>MERDKRKKSKMTCLFGGNGENSNRKTVQPRSPSDGITRQDSYTFEVGQTSSKQGYGTPMKTLLAKEMSNETSAKKRSPSLIAKLMGLDGLPSPQPNHRQQRKLPDNSHKSTASVGGKRSEKPFSHQLDKKSTMEQQQFKDVYEDLEASHVANKRYSPPLSANRRSTKQELWYIQERCDEMLRESIANKSKLERVDSNSDLMLSFLQKPDSLFVKHLHDQQGIPSGSPCNQITVLKPSNFVRHGVHGKGLKEERETFSYCATNSHQRTPDRLVGYSIRSTNNSHRSSRTQLERNEPIAISPTRIVVLKPNVARIYNDNNSVHSPEECRKNTESVCYSSGTGQGGSQVYRGGLGEVRSSRHKSREAREIARQITSQMKEGFESGHANLFDHGFRAYVRDERMYNMSTSASGTESEMMVVPSRNSFDRSDRSKHSPSNMSESSVIREAKKRMSQRWKTHGYKDAGMVGKSSTLEEMLSVPNSEIRRDKTGRVVGLVGVSDEYASPAGSGMPLGISSNDGWRDGYLRNSPRSRSLPLLYATEVIELATIMKLMLMRR</sequence>
<name>A0AA38SDV0_9ASTR</name>
<protein>
    <recommendedName>
        <fullName evidence="2">DUF3741 domain-containing protein</fullName>
    </recommendedName>
</protein>
<dbReference type="Proteomes" id="UP001172457">
    <property type="component" value="Chromosome 7"/>
</dbReference>
<dbReference type="PANTHER" id="PTHR46836:SF8">
    <property type="entry name" value="AFADIN"/>
    <property type="match status" value="1"/>
</dbReference>
<feature type="compositionally biased region" description="Polar residues" evidence="1">
    <location>
        <begin position="20"/>
        <end position="54"/>
    </location>
</feature>
<feature type="domain" description="DUF3741" evidence="2">
    <location>
        <begin position="69"/>
        <end position="93"/>
    </location>
</feature>
<comment type="caution">
    <text evidence="3">The sequence shown here is derived from an EMBL/GenBank/DDBJ whole genome shotgun (WGS) entry which is preliminary data.</text>
</comment>
<accession>A0AA38SDV0</accession>
<dbReference type="Pfam" id="PF14383">
    <property type="entry name" value="VARLMGL"/>
    <property type="match status" value="1"/>
</dbReference>
<organism evidence="3 4">
    <name type="scientific">Centaurea solstitialis</name>
    <name type="common">yellow star-thistle</name>
    <dbReference type="NCBI Taxonomy" id="347529"/>
    <lineage>
        <taxon>Eukaryota</taxon>
        <taxon>Viridiplantae</taxon>
        <taxon>Streptophyta</taxon>
        <taxon>Embryophyta</taxon>
        <taxon>Tracheophyta</taxon>
        <taxon>Spermatophyta</taxon>
        <taxon>Magnoliopsida</taxon>
        <taxon>eudicotyledons</taxon>
        <taxon>Gunneridae</taxon>
        <taxon>Pentapetalae</taxon>
        <taxon>asterids</taxon>
        <taxon>campanulids</taxon>
        <taxon>Asterales</taxon>
        <taxon>Asteraceae</taxon>
        <taxon>Carduoideae</taxon>
        <taxon>Cardueae</taxon>
        <taxon>Centaureinae</taxon>
        <taxon>Centaurea</taxon>
    </lineage>
</organism>
<gene>
    <name evidence="3" type="ORF">OSB04_027044</name>
</gene>
<evidence type="ECO:0000259" key="2">
    <source>
        <dbReference type="Pfam" id="PF14383"/>
    </source>
</evidence>
<feature type="region of interest" description="Disordered" evidence="1">
    <location>
        <begin position="1"/>
        <end position="133"/>
    </location>
</feature>
<evidence type="ECO:0000256" key="1">
    <source>
        <dbReference type="SAM" id="MobiDB-lite"/>
    </source>
</evidence>
<dbReference type="InterPro" id="IPR032795">
    <property type="entry name" value="DUF3741-assoc"/>
</dbReference>
<evidence type="ECO:0000313" key="4">
    <source>
        <dbReference type="Proteomes" id="UP001172457"/>
    </source>
</evidence>
<feature type="compositionally biased region" description="Basic residues" evidence="1">
    <location>
        <begin position="1"/>
        <end position="10"/>
    </location>
</feature>
<evidence type="ECO:0000313" key="3">
    <source>
        <dbReference type="EMBL" id="KAJ9540538.1"/>
    </source>
</evidence>
<feature type="compositionally biased region" description="Basic and acidic residues" evidence="1">
    <location>
        <begin position="117"/>
        <end position="132"/>
    </location>
</feature>
<feature type="region of interest" description="Disordered" evidence="1">
    <location>
        <begin position="421"/>
        <end position="443"/>
    </location>
</feature>
<proteinExistence type="predicted"/>
<keyword evidence="4" id="KW-1185">Reference proteome</keyword>
<feature type="region of interest" description="Disordered" evidence="1">
    <location>
        <begin position="345"/>
        <end position="365"/>
    </location>
</feature>
<reference evidence="3" key="1">
    <citation type="submission" date="2023-03" db="EMBL/GenBank/DDBJ databases">
        <title>Chromosome-scale reference genome and RAD-based genetic map of yellow starthistle (Centaurea solstitialis) reveal putative structural variation and QTLs associated with invader traits.</title>
        <authorList>
            <person name="Reatini B."/>
            <person name="Cang F.A."/>
            <person name="Jiang Q."/>
            <person name="Mckibben M.T.W."/>
            <person name="Barker M.S."/>
            <person name="Rieseberg L.H."/>
            <person name="Dlugosch K.M."/>
        </authorList>
    </citation>
    <scope>NUCLEOTIDE SEQUENCE</scope>
    <source>
        <strain evidence="3">CAN-66</strain>
        <tissue evidence="3">Leaf</tissue>
    </source>
</reference>